<protein>
    <recommendedName>
        <fullName evidence="4">Secreted protein</fullName>
    </recommendedName>
</protein>
<proteinExistence type="predicted"/>
<evidence type="ECO:0000313" key="3">
    <source>
        <dbReference type="Proteomes" id="UP000658127"/>
    </source>
</evidence>
<comment type="caution">
    <text evidence="2">The sequence shown here is derived from an EMBL/GenBank/DDBJ whole genome shotgun (WGS) entry which is preliminary data.</text>
</comment>
<name>A0ABQ2KUD9_9NOCA</name>
<organism evidence="2 3">
    <name type="scientific">Nocardia rhizosphaerihabitans</name>
    <dbReference type="NCBI Taxonomy" id="1691570"/>
    <lineage>
        <taxon>Bacteria</taxon>
        <taxon>Bacillati</taxon>
        <taxon>Actinomycetota</taxon>
        <taxon>Actinomycetes</taxon>
        <taxon>Mycobacteriales</taxon>
        <taxon>Nocardiaceae</taxon>
        <taxon>Nocardia</taxon>
    </lineage>
</organism>
<dbReference type="Proteomes" id="UP000658127">
    <property type="component" value="Unassembled WGS sequence"/>
</dbReference>
<feature type="signal peptide" evidence="1">
    <location>
        <begin position="1"/>
        <end position="26"/>
    </location>
</feature>
<evidence type="ECO:0008006" key="4">
    <source>
        <dbReference type="Google" id="ProtNLM"/>
    </source>
</evidence>
<reference evidence="3" key="1">
    <citation type="journal article" date="2019" name="Int. J. Syst. Evol. Microbiol.">
        <title>The Global Catalogue of Microorganisms (GCM) 10K type strain sequencing project: providing services to taxonomists for standard genome sequencing and annotation.</title>
        <authorList>
            <consortium name="The Broad Institute Genomics Platform"/>
            <consortium name="The Broad Institute Genome Sequencing Center for Infectious Disease"/>
            <person name="Wu L."/>
            <person name="Ma J."/>
        </authorList>
    </citation>
    <scope>NUCLEOTIDE SEQUENCE [LARGE SCALE GENOMIC DNA]</scope>
    <source>
        <strain evidence="3">CGMCC 4.7329</strain>
    </source>
</reference>
<keyword evidence="1" id="KW-0732">Signal</keyword>
<evidence type="ECO:0000256" key="1">
    <source>
        <dbReference type="SAM" id="SignalP"/>
    </source>
</evidence>
<keyword evidence="3" id="KW-1185">Reference proteome</keyword>
<sequence length="109" mass="10799">MRTTLRLTIAAIAAASLFATAATAIAEPGPVATESETGSSAADAGSAAARSAVYFAQNGDLIGFIVLLGVTPFQILTSGICDLATLSSLPSPCSPGARHYTEATAAPNS</sequence>
<accession>A0ABQ2KUD9</accession>
<feature type="chain" id="PRO_5046536379" description="Secreted protein" evidence="1">
    <location>
        <begin position="27"/>
        <end position="109"/>
    </location>
</feature>
<dbReference type="EMBL" id="BMNE01000006">
    <property type="protein sequence ID" value="GGN91811.1"/>
    <property type="molecule type" value="Genomic_DNA"/>
</dbReference>
<gene>
    <name evidence="2" type="ORF">GCM10011610_52500</name>
</gene>
<dbReference type="RefSeq" id="WP_189033112.1">
    <property type="nucleotide sequence ID" value="NZ_BMNE01000006.1"/>
</dbReference>
<evidence type="ECO:0000313" key="2">
    <source>
        <dbReference type="EMBL" id="GGN91811.1"/>
    </source>
</evidence>